<reference evidence="2" key="1">
    <citation type="submission" date="2020-01" db="EMBL/GenBank/DDBJ databases">
        <title>Identification and distribution of gene clusters putatively required for synthesis of sphingolipid metabolism inhibitors in phylogenetically diverse species of the filamentous fungus Fusarium.</title>
        <authorList>
            <person name="Kim H.-S."/>
            <person name="Busman M."/>
            <person name="Brown D.W."/>
            <person name="Divon H."/>
            <person name="Uhlig S."/>
            <person name="Proctor R.H."/>
        </authorList>
    </citation>
    <scope>NUCLEOTIDE SEQUENCE</scope>
    <source>
        <strain evidence="2">NRRL 31653</strain>
    </source>
</reference>
<gene>
    <name evidence="2" type="ORF">FAGAP_5346</name>
</gene>
<accession>A0A9P5BAA3</accession>
<feature type="compositionally biased region" description="Polar residues" evidence="1">
    <location>
        <begin position="162"/>
        <end position="205"/>
    </location>
</feature>
<comment type="caution">
    <text evidence="2">The sequence shown here is derived from an EMBL/GenBank/DDBJ whole genome shotgun (WGS) entry which is preliminary data.</text>
</comment>
<feature type="region of interest" description="Disordered" evidence="1">
    <location>
        <begin position="138"/>
        <end position="205"/>
    </location>
</feature>
<protein>
    <submittedName>
        <fullName evidence="2">Uncharacterized protein</fullName>
    </submittedName>
</protein>
<evidence type="ECO:0000313" key="3">
    <source>
        <dbReference type="Proteomes" id="UP000737391"/>
    </source>
</evidence>
<organism evidence="2 3">
    <name type="scientific">Fusarium agapanthi</name>
    <dbReference type="NCBI Taxonomy" id="1803897"/>
    <lineage>
        <taxon>Eukaryota</taxon>
        <taxon>Fungi</taxon>
        <taxon>Dikarya</taxon>
        <taxon>Ascomycota</taxon>
        <taxon>Pezizomycotina</taxon>
        <taxon>Sordariomycetes</taxon>
        <taxon>Hypocreomycetidae</taxon>
        <taxon>Hypocreales</taxon>
        <taxon>Nectriaceae</taxon>
        <taxon>Fusarium</taxon>
        <taxon>Fusarium fujikuroi species complex</taxon>
    </lineage>
</organism>
<dbReference type="Proteomes" id="UP000737391">
    <property type="component" value="Unassembled WGS sequence"/>
</dbReference>
<name>A0A9P5BAA3_9HYPO</name>
<keyword evidence="3" id="KW-1185">Reference proteome</keyword>
<evidence type="ECO:0000256" key="1">
    <source>
        <dbReference type="SAM" id="MobiDB-lite"/>
    </source>
</evidence>
<dbReference type="OrthoDB" id="5071334at2759"/>
<proteinExistence type="predicted"/>
<evidence type="ECO:0000313" key="2">
    <source>
        <dbReference type="EMBL" id="KAF4498495.1"/>
    </source>
</evidence>
<dbReference type="EMBL" id="LUFC02000338">
    <property type="protein sequence ID" value="KAF4498495.1"/>
    <property type="molecule type" value="Genomic_DNA"/>
</dbReference>
<sequence>MNPHQTSNDTSIRALDPPNHKWSRCLSKDEQAIQLYNVLVQQWNAWAEEDAAEKEENWLDLAFRLKNSPTNRVAGFARSVKERAKEKGGGRATVCWGHCILASSFYGHLRTDIERQGNPTLNQLQQWYPRSDIMGKLRYNEDGPSFPTINGGDPIPIRGTVLQGNNQEQESNVHGENNTPQQSDTPHQHNTPQQYSTPDQSNPAQ</sequence>
<dbReference type="AlphaFoldDB" id="A0A9P5BAA3"/>